<reference evidence="6" key="1">
    <citation type="submission" date="2016-05" db="EMBL/GenBank/DDBJ databases">
        <title>Comparative genomics of biotechnologically important yeasts.</title>
        <authorList>
            <consortium name="DOE Joint Genome Institute"/>
            <person name="Riley R."/>
            <person name="Haridas S."/>
            <person name="Wolfe K.H."/>
            <person name="Lopes M.R."/>
            <person name="Hittinger C.T."/>
            <person name="Goker M."/>
            <person name="Salamov A."/>
            <person name="Wisecaver J."/>
            <person name="Long T.M."/>
            <person name="Aerts A.L."/>
            <person name="Barry K."/>
            <person name="Choi C."/>
            <person name="Clum A."/>
            <person name="Coughlan A.Y."/>
            <person name="Deshpande S."/>
            <person name="Douglass A.P."/>
            <person name="Hanson S.J."/>
            <person name="Klenk H.-P."/>
            <person name="Labutti K."/>
            <person name="Lapidus A."/>
            <person name="Lindquist E."/>
            <person name="Lipzen A."/>
            <person name="Meier-Kolthoff J.P."/>
            <person name="Ohm R.A."/>
            <person name="Otillar R.P."/>
            <person name="Pangilinan J."/>
            <person name="Peng Y."/>
            <person name="Rokas A."/>
            <person name="Rosa C.A."/>
            <person name="Scheuner C."/>
            <person name="Sibirny A.A."/>
            <person name="Slot J.C."/>
            <person name="Stielow J.B."/>
            <person name="Sun H."/>
            <person name="Kurtzman C.P."/>
            <person name="Blackwell M."/>
            <person name="Grigoriev I.V."/>
            <person name="Jeffries T.W."/>
        </authorList>
    </citation>
    <scope>NUCLEOTIDE SEQUENCE [LARGE SCALE GENOMIC DNA]</scope>
    <source>
        <strain evidence="6">NRRL Y-2460</strain>
    </source>
</reference>
<dbReference type="InterPro" id="IPR021858">
    <property type="entry name" value="Fun_TF"/>
</dbReference>
<feature type="region of interest" description="Disordered" evidence="3">
    <location>
        <begin position="1"/>
        <end position="33"/>
    </location>
</feature>
<dbReference type="Gene3D" id="4.10.240.10">
    <property type="entry name" value="Zn(2)-C6 fungal-type DNA-binding domain"/>
    <property type="match status" value="1"/>
</dbReference>
<evidence type="ECO:0000259" key="4">
    <source>
        <dbReference type="PROSITE" id="PS50048"/>
    </source>
</evidence>
<dbReference type="Pfam" id="PF11951">
    <property type="entry name" value="Fungal_trans_2"/>
    <property type="match status" value="1"/>
</dbReference>
<evidence type="ECO:0000313" key="6">
    <source>
        <dbReference type="Proteomes" id="UP000094236"/>
    </source>
</evidence>
<feature type="compositionally biased region" description="Low complexity" evidence="3">
    <location>
        <begin position="1"/>
        <end position="22"/>
    </location>
</feature>
<dbReference type="PROSITE" id="PS00463">
    <property type="entry name" value="ZN2_CY6_FUNGAL_1"/>
    <property type="match status" value="1"/>
</dbReference>
<keyword evidence="6" id="KW-1185">Reference proteome</keyword>
<evidence type="ECO:0000256" key="1">
    <source>
        <dbReference type="ARBA" id="ARBA00004123"/>
    </source>
</evidence>
<dbReference type="SUPFAM" id="SSF57701">
    <property type="entry name" value="Zn2/Cys6 DNA-binding domain"/>
    <property type="match status" value="1"/>
</dbReference>
<feature type="domain" description="Zn(2)-C6 fungal-type" evidence="4">
    <location>
        <begin position="42"/>
        <end position="72"/>
    </location>
</feature>
<dbReference type="GO" id="GO:0045944">
    <property type="term" value="P:positive regulation of transcription by RNA polymerase II"/>
    <property type="evidence" value="ECO:0007669"/>
    <property type="project" value="TreeGrafter"/>
</dbReference>
<organism evidence="5 6">
    <name type="scientific">Pachysolen tannophilus NRRL Y-2460</name>
    <dbReference type="NCBI Taxonomy" id="669874"/>
    <lineage>
        <taxon>Eukaryota</taxon>
        <taxon>Fungi</taxon>
        <taxon>Dikarya</taxon>
        <taxon>Ascomycota</taxon>
        <taxon>Saccharomycotina</taxon>
        <taxon>Pichiomycetes</taxon>
        <taxon>Pachysolenaceae</taxon>
        <taxon>Pachysolen</taxon>
    </lineage>
</organism>
<dbReference type="GO" id="GO:0000981">
    <property type="term" value="F:DNA-binding transcription factor activity, RNA polymerase II-specific"/>
    <property type="evidence" value="ECO:0007669"/>
    <property type="project" value="InterPro"/>
</dbReference>
<evidence type="ECO:0000256" key="3">
    <source>
        <dbReference type="SAM" id="MobiDB-lite"/>
    </source>
</evidence>
<dbReference type="Proteomes" id="UP000094236">
    <property type="component" value="Unassembled WGS sequence"/>
</dbReference>
<comment type="subcellular location">
    <subcellularLocation>
        <location evidence="1">Nucleus</location>
    </subcellularLocation>
</comment>
<sequence>MESPVLCSPSSSVSSEPSSNGSNGRGVRAKSTSRTLSRSRFGCEQCKARRLKCDENKPECHRCEVKGFQCQYKITLQFREDLEKKGKKFGREGVWSKNKRQDRDNFQALIAKSKISYYLGISNQDSLKFINFNFNDVKNYGNYLEPALQPSIIPRDLFEFSCFDYDSSLNYALNYYVGHISPILNPISNISNDFLQREVLHGTITMSPGLNINELVQYSQNFTHIFYLVLSLGSMYLSKLTDDPNGWLAKAENFQRLGLNQLYDLLLQLELDINEDEITASTDILLSFTLLILYEIANDCNAKWTLYLKKCKKMMNSKNFIYPTSDLEMSILKFCLEFLFYQESMGRTACKDTNSFFLNFLNKNHKKNPKLIQDSEDGKSYYDQVINCEGTVMISWMGCDVKLVNSISDITDLSFERVNKKITEQNYLLLAHNIADRLNSMKLNMSIQDFLIEMGSFNNITAITAEDEVEVNNSDLLIYNPNIDIEEFCFILSCEVKRLSTLVYYECCLLTGSPEVAFVNKTVKQIFKYLKLIVLKNDFKWSSTLIWSVFMNAVEISVLDPECESYRYLSLQLLERLEVYSLGNVNKAREIILNVWKKRDLNLNETMASDLHKSRNHNVNGNRYLGYKNDWELFVADENYRISL</sequence>
<dbReference type="OrthoDB" id="5069333at2759"/>
<dbReference type="AlphaFoldDB" id="A0A1E4TXU1"/>
<gene>
    <name evidence="5" type="ORF">PACTADRAFT_48399</name>
</gene>
<name>A0A1E4TXU1_PACTA</name>
<protein>
    <recommendedName>
        <fullName evidence="4">Zn(2)-C6 fungal-type domain-containing protein</fullName>
    </recommendedName>
</protein>
<dbReference type="InterPro" id="IPR036864">
    <property type="entry name" value="Zn2-C6_fun-type_DNA-bd_sf"/>
</dbReference>
<accession>A0A1E4TXU1</accession>
<dbReference type="PROSITE" id="PS50048">
    <property type="entry name" value="ZN2_CY6_FUNGAL_2"/>
    <property type="match status" value="1"/>
</dbReference>
<dbReference type="PANTHER" id="PTHR37534:SF49">
    <property type="entry name" value="LYSINE BIOSYNTHESIS REGULATORY PROTEIN LYS14"/>
    <property type="match status" value="1"/>
</dbReference>
<dbReference type="EMBL" id="KV454012">
    <property type="protein sequence ID" value="ODV96566.1"/>
    <property type="molecule type" value="Genomic_DNA"/>
</dbReference>
<evidence type="ECO:0000256" key="2">
    <source>
        <dbReference type="ARBA" id="ARBA00023242"/>
    </source>
</evidence>
<dbReference type="STRING" id="669874.A0A1E4TXU1"/>
<dbReference type="PANTHER" id="PTHR37534">
    <property type="entry name" value="TRANSCRIPTIONAL ACTIVATOR PROTEIN UGA3"/>
    <property type="match status" value="1"/>
</dbReference>
<proteinExistence type="predicted"/>
<dbReference type="GO" id="GO:0005634">
    <property type="term" value="C:nucleus"/>
    <property type="evidence" value="ECO:0007669"/>
    <property type="project" value="UniProtKB-SubCell"/>
</dbReference>
<dbReference type="InterPro" id="IPR001138">
    <property type="entry name" value="Zn2Cys6_DnaBD"/>
</dbReference>
<dbReference type="GO" id="GO:0008270">
    <property type="term" value="F:zinc ion binding"/>
    <property type="evidence" value="ECO:0007669"/>
    <property type="project" value="InterPro"/>
</dbReference>
<dbReference type="GO" id="GO:0000976">
    <property type="term" value="F:transcription cis-regulatory region binding"/>
    <property type="evidence" value="ECO:0007669"/>
    <property type="project" value="TreeGrafter"/>
</dbReference>
<keyword evidence="2" id="KW-0539">Nucleus</keyword>
<dbReference type="SMART" id="SM00066">
    <property type="entry name" value="GAL4"/>
    <property type="match status" value="1"/>
</dbReference>
<dbReference type="CDD" id="cd00067">
    <property type="entry name" value="GAL4"/>
    <property type="match status" value="1"/>
</dbReference>
<feature type="non-terminal residue" evidence="5">
    <location>
        <position position="644"/>
    </location>
</feature>
<dbReference type="Pfam" id="PF00172">
    <property type="entry name" value="Zn_clus"/>
    <property type="match status" value="1"/>
</dbReference>
<evidence type="ECO:0000313" key="5">
    <source>
        <dbReference type="EMBL" id="ODV96566.1"/>
    </source>
</evidence>